<keyword evidence="1" id="KW-0812">Transmembrane</keyword>
<evidence type="ECO:0000313" key="3">
    <source>
        <dbReference type="Proteomes" id="UP000753961"/>
    </source>
</evidence>
<organism evidence="2 3">
    <name type="scientific">Membranihabitans marinus</name>
    <dbReference type="NCBI Taxonomy" id="1227546"/>
    <lineage>
        <taxon>Bacteria</taxon>
        <taxon>Pseudomonadati</taxon>
        <taxon>Bacteroidota</taxon>
        <taxon>Saprospiria</taxon>
        <taxon>Saprospirales</taxon>
        <taxon>Saprospiraceae</taxon>
        <taxon>Membranihabitans</taxon>
    </lineage>
</organism>
<dbReference type="RefSeq" id="WP_222578041.1">
    <property type="nucleotide sequence ID" value="NZ_JAHVHU010000001.1"/>
</dbReference>
<protein>
    <submittedName>
        <fullName evidence="2">Uncharacterized protein</fullName>
    </submittedName>
</protein>
<gene>
    <name evidence="2" type="ORF">KUV50_00110</name>
</gene>
<reference evidence="2" key="1">
    <citation type="submission" date="2021-06" db="EMBL/GenBank/DDBJ databases">
        <title>44 bacteria genomes isolated from Dapeng, Shenzhen.</title>
        <authorList>
            <person name="Zheng W."/>
            <person name="Yu S."/>
            <person name="Huang Y."/>
        </authorList>
    </citation>
    <scope>NUCLEOTIDE SEQUENCE</scope>
    <source>
        <strain evidence="2">DP5N28-2</strain>
    </source>
</reference>
<keyword evidence="1" id="KW-1133">Transmembrane helix</keyword>
<name>A0A953L9C6_9BACT</name>
<keyword evidence="3" id="KW-1185">Reference proteome</keyword>
<comment type="caution">
    <text evidence="2">The sequence shown here is derived from an EMBL/GenBank/DDBJ whole genome shotgun (WGS) entry which is preliminary data.</text>
</comment>
<evidence type="ECO:0000313" key="2">
    <source>
        <dbReference type="EMBL" id="MBY5956516.1"/>
    </source>
</evidence>
<feature type="transmembrane region" description="Helical" evidence="1">
    <location>
        <begin position="61"/>
        <end position="83"/>
    </location>
</feature>
<dbReference type="EMBL" id="JAHVHU010000001">
    <property type="protein sequence ID" value="MBY5956516.1"/>
    <property type="molecule type" value="Genomic_DNA"/>
</dbReference>
<dbReference type="Proteomes" id="UP000753961">
    <property type="component" value="Unassembled WGS sequence"/>
</dbReference>
<proteinExistence type="predicted"/>
<keyword evidence="1" id="KW-0472">Membrane</keyword>
<sequence length="109" mass="12189">MISSILMTCFIGFSLYYFTSERATVTYQSVTIDWIGQHHEESRILSTVFLTASALLSMFQWGLLGGLFSFCVILMTVGSLTFLLQPLQVLSPVTLMLIGVFIILLEVII</sequence>
<accession>A0A953L9C6</accession>
<dbReference type="AlphaFoldDB" id="A0A953L9C6"/>
<evidence type="ECO:0000256" key="1">
    <source>
        <dbReference type="SAM" id="Phobius"/>
    </source>
</evidence>
<feature type="transmembrane region" description="Helical" evidence="1">
    <location>
        <begin position="89"/>
        <end position="108"/>
    </location>
</feature>